<sequence length="129" mass="13776">MDNDGEKREGLYKGDQLAATLKLSTWVGDRGTPGTSAGPPTRCNALENAVTRARVVNCIATCRTRPPSSAVSLPLGFCREGRQTHTLTTVVNNVRTKMEVPKVVAAAAAVKESEREFPFAAYVAAGRTL</sequence>
<name>F4WAC8_ACREC</name>
<reference evidence="1" key="1">
    <citation type="submission" date="2011-02" db="EMBL/GenBank/DDBJ databases">
        <title>The genome of the leaf-cutting ant Acromyrmex echinatior suggests key adaptations to social evolution and fungus farming.</title>
        <authorList>
            <person name="Nygaard S."/>
            <person name="Zhang G."/>
        </authorList>
    </citation>
    <scope>NUCLEOTIDE SEQUENCE</scope>
</reference>
<keyword evidence="2" id="KW-1185">Reference proteome</keyword>
<evidence type="ECO:0000313" key="2">
    <source>
        <dbReference type="Proteomes" id="UP000007755"/>
    </source>
</evidence>
<dbReference type="EMBL" id="GL888048">
    <property type="protein sequence ID" value="EGI68811.1"/>
    <property type="molecule type" value="Genomic_DNA"/>
</dbReference>
<proteinExistence type="predicted"/>
<dbReference type="AlphaFoldDB" id="F4WAC8"/>
<accession>F4WAC8</accession>
<evidence type="ECO:0000313" key="1">
    <source>
        <dbReference type="EMBL" id="EGI68811.1"/>
    </source>
</evidence>
<dbReference type="InParanoid" id="F4WAC8"/>
<organism evidence="2">
    <name type="scientific">Acromyrmex echinatior</name>
    <name type="common">Panamanian leafcutter ant</name>
    <name type="synonym">Acromyrmex octospinosus echinatior</name>
    <dbReference type="NCBI Taxonomy" id="103372"/>
    <lineage>
        <taxon>Eukaryota</taxon>
        <taxon>Metazoa</taxon>
        <taxon>Ecdysozoa</taxon>
        <taxon>Arthropoda</taxon>
        <taxon>Hexapoda</taxon>
        <taxon>Insecta</taxon>
        <taxon>Pterygota</taxon>
        <taxon>Neoptera</taxon>
        <taxon>Endopterygota</taxon>
        <taxon>Hymenoptera</taxon>
        <taxon>Apocrita</taxon>
        <taxon>Aculeata</taxon>
        <taxon>Formicoidea</taxon>
        <taxon>Formicidae</taxon>
        <taxon>Myrmicinae</taxon>
        <taxon>Acromyrmex</taxon>
    </lineage>
</organism>
<gene>
    <name evidence="1" type="ORF">G5I_02464</name>
</gene>
<dbReference type="Proteomes" id="UP000007755">
    <property type="component" value="Unassembled WGS sequence"/>
</dbReference>
<protein>
    <submittedName>
        <fullName evidence="1">Uncharacterized protein</fullName>
    </submittedName>
</protein>